<dbReference type="PANTHER" id="PTHR24242">
    <property type="entry name" value="G-PROTEIN COUPLED RECEPTOR"/>
    <property type="match status" value="1"/>
</dbReference>
<evidence type="ECO:0000256" key="8">
    <source>
        <dbReference type="ARBA" id="ARBA00023136"/>
    </source>
</evidence>
<proteinExistence type="predicted"/>
<keyword evidence="3" id="KW-0716">Sensory transduction</keyword>
<keyword evidence="10" id="KW-0675">Receptor</keyword>
<keyword evidence="16" id="KW-1185">Reference proteome</keyword>
<dbReference type="Pfam" id="PF13853">
    <property type="entry name" value="7tm_4"/>
    <property type="match status" value="1"/>
</dbReference>
<evidence type="ECO:0000256" key="2">
    <source>
        <dbReference type="ARBA" id="ARBA00022475"/>
    </source>
</evidence>
<dbReference type="InterPro" id="IPR050939">
    <property type="entry name" value="Olfactory_GPCR1"/>
</dbReference>
<evidence type="ECO:0000256" key="5">
    <source>
        <dbReference type="ARBA" id="ARBA00022725"/>
    </source>
</evidence>
<dbReference type="PRINTS" id="PR00245">
    <property type="entry name" value="OLFACTORYR"/>
</dbReference>
<dbReference type="AlphaFoldDB" id="A0A671U1K6"/>
<dbReference type="FunFam" id="1.20.1070.10:FF:000024">
    <property type="entry name" value="Olfactory receptor"/>
    <property type="match status" value="1"/>
</dbReference>
<evidence type="ECO:0000259" key="14">
    <source>
        <dbReference type="PROSITE" id="PS50262"/>
    </source>
</evidence>
<dbReference type="GeneID" id="115594686"/>
<dbReference type="InterPro" id="IPR000276">
    <property type="entry name" value="GPCR_Rhodpsn"/>
</dbReference>
<name>A0A671U1K6_SPAAU</name>
<dbReference type="RefSeq" id="XP_030294748.1">
    <property type="nucleotide sequence ID" value="XM_030438888.1"/>
</dbReference>
<accession>A0A671U1K6</accession>
<evidence type="ECO:0000313" key="16">
    <source>
        <dbReference type="Proteomes" id="UP000472265"/>
    </source>
</evidence>
<feature type="transmembrane region" description="Helical" evidence="13">
    <location>
        <begin position="212"/>
        <end position="232"/>
    </location>
</feature>
<feature type="domain" description="G-protein coupled receptors family 1 profile" evidence="14">
    <location>
        <begin position="48"/>
        <end position="296"/>
    </location>
</feature>
<evidence type="ECO:0000256" key="6">
    <source>
        <dbReference type="ARBA" id="ARBA00022989"/>
    </source>
</evidence>
<dbReference type="InterPro" id="IPR017452">
    <property type="entry name" value="GPCR_Rhodpsn_7TM"/>
</dbReference>
<keyword evidence="5" id="KW-0552">Olfaction</keyword>
<evidence type="ECO:0000256" key="7">
    <source>
        <dbReference type="ARBA" id="ARBA00023040"/>
    </source>
</evidence>
<gene>
    <name evidence="15" type="primary">LOC115594686</name>
</gene>
<evidence type="ECO:0000256" key="10">
    <source>
        <dbReference type="ARBA" id="ARBA00023170"/>
    </source>
</evidence>
<keyword evidence="2" id="KW-1003">Cell membrane</keyword>
<keyword evidence="11" id="KW-0325">Glycoprotein</keyword>
<feature type="transmembrane region" description="Helical" evidence="13">
    <location>
        <begin position="148"/>
        <end position="170"/>
    </location>
</feature>
<evidence type="ECO:0000313" key="15">
    <source>
        <dbReference type="Ensembl" id="ENSSAUP00010007516.1"/>
    </source>
</evidence>
<dbReference type="SUPFAM" id="SSF81321">
    <property type="entry name" value="Family A G protein-coupled receptor-like"/>
    <property type="match status" value="1"/>
</dbReference>
<keyword evidence="4 13" id="KW-0812">Transmembrane</keyword>
<evidence type="ECO:0000256" key="9">
    <source>
        <dbReference type="ARBA" id="ARBA00023157"/>
    </source>
</evidence>
<protein>
    <submittedName>
        <fullName evidence="15">Olfactory receptor 1-like</fullName>
    </submittedName>
</protein>
<sequence length="323" mass="37033">MEFFNSALGRNITFVRPEYFIIRGFTGIPNVKYYFIFLFVLYIVSVMGNMTVMAVIILDHNLRAPKYIAVFSLAFVDLFSSSAMVPKLLDIFLFNHHYISYNNCLTFLFFCFTCISMQSFNLAALAYDRLMAIFYPLHYQVKVTNRSMLSLIASFWLLVSTLILIAVSFLTRLSFCKSVVIKSYFCDHGPMYRLGCNDVTPSRIIAGVVSNFILWFPFVFILASYCGIGYALSKVATFQERVRAFKTCTGHLSLVAIYYLPIIFVYRFGRTIDPNARIISFSLATIIPPMLDPFIYVLQTQEIKQSLKKLLKIRGQSKIATNN</sequence>
<evidence type="ECO:0000256" key="1">
    <source>
        <dbReference type="ARBA" id="ARBA00004651"/>
    </source>
</evidence>
<dbReference type="OMA" id="VINSYYC"/>
<evidence type="ECO:0000256" key="13">
    <source>
        <dbReference type="SAM" id="Phobius"/>
    </source>
</evidence>
<keyword evidence="7" id="KW-0297">G-protein coupled receptor</keyword>
<reference evidence="15" key="2">
    <citation type="submission" date="2025-08" db="UniProtKB">
        <authorList>
            <consortium name="Ensembl"/>
        </authorList>
    </citation>
    <scope>IDENTIFICATION</scope>
</reference>
<dbReference type="Gene3D" id="1.20.1070.10">
    <property type="entry name" value="Rhodopsin 7-helix transmembrane proteins"/>
    <property type="match status" value="1"/>
</dbReference>
<dbReference type="GO" id="GO:0005886">
    <property type="term" value="C:plasma membrane"/>
    <property type="evidence" value="ECO:0007669"/>
    <property type="project" value="UniProtKB-SubCell"/>
</dbReference>
<keyword evidence="12" id="KW-0807">Transducer</keyword>
<evidence type="ECO:0000256" key="4">
    <source>
        <dbReference type="ARBA" id="ARBA00022692"/>
    </source>
</evidence>
<evidence type="ECO:0000256" key="11">
    <source>
        <dbReference type="ARBA" id="ARBA00023180"/>
    </source>
</evidence>
<dbReference type="PROSITE" id="PS50262">
    <property type="entry name" value="G_PROTEIN_RECEP_F1_2"/>
    <property type="match status" value="1"/>
</dbReference>
<evidence type="ECO:0000256" key="3">
    <source>
        <dbReference type="ARBA" id="ARBA00022606"/>
    </source>
</evidence>
<dbReference type="GeneTree" id="ENSGT00950000182847"/>
<keyword evidence="9" id="KW-1015">Disulfide bond</keyword>
<feature type="transmembrane region" description="Helical" evidence="13">
    <location>
        <begin position="105"/>
        <end position="127"/>
    </location>
</feature>
<feature type="transmembrane region" description="Helical" evidence="13">
    <location>
        <begin position="33"/>
        <end position="58"/>
    </location>
</feature>
<dbReference type="InParanoid" id="A0A671U1K6"/>
<keyword evidence="6 13" id="KW-1133">Transmembrane helix</keyword>
<feature type="transmembrane region" description="Helical" evidence="13">
    <location>
        <begin position="67"/>
        <end position="85"/>
    </location>
</feature>
<keyword evidence="8 13" id="KW-0472">Membrane</keyword>
<reference evidence="15" key="3">
    <citation type="submission" date="2025-09" db="UniProtKB">
        <authorList>
            <consortium name="Ensembl"/>
        </authorList>
    </citation>
    <scope>IDENTIFICATION</scope>
</reference>
<dbReference type="PRINTS" id="PR00237">
    <property type="entry name" value="GPCRRHODOPSN"/>
</dbReference>
<dbReference type="Proteomes" id="UP000472265">
    <property type="component" value="Chromosome 13"/>
</dbReference>
<dbReference type="GO" id="GO:0004930">
    <property type="term" value="F:G protein-coupled receptor activity"/>
    <property type="evidence" value="ECO:0007669"/>
    <property type="project" value="UniProtKB-KW"/>
</dbReference>
<dbReference type="Ensembl" id="ENSSAUT00010008046.1">
    <property type="protein sequence ID" value="ENSSAUP00010007516.1"/>
    <property type="gene ID" value="ENSSAUG00010003743.1"/>
</dbReference>
<dbReference type="OrthoDB" id="9444602at2759"/>
<comment type="subcellular location">
    <subcellularLocation>
        <location evidence="1">Cell membrane</location>
        <topology evidence="1">Multi-pass membrane protein</topology>
    </subcellularLocation>
</comment>
<reference evidence="15" key="1">
    <citation type="submission" date="2021-04" db="EMBL/GenBank/DDBJ databases">
        <authorList>
            <consortium name="Wellcome Sanger Institute Data Sharing"/>
        </authorList>
    </citation>
    <scope>NUCLEOTIDE SEQUENCE [LARGE SCALE GENOMIC DNA]</scope>
</reference>
<dbReference type="PANTHER" id="PTHR24242:SF359">
    <property type="entry name" value="ODORANT RECEPTOR-RELATED"/>
    <property type="match status" value="1"/>
</dbReference>
<feature type="transmembrane region" description="Helical" evidence="13">
    <location>
        <begin position="244"/>
        <end position="266"/>
    </location>
</feature>
<feature type="transmembrane region" description="Helical" evidence="13">
    <location>
        <begin position="278"/>
        <end position="298"/>
    </location>
</feature>
<organism evidence="15 16">
    <name type="scientific">Sparus aurata</name>
    <name type="common">Gilthead sea bream</name>
    <dbReference type="NCBI Taxonomy" id="8175"/>
    <lineage>
        <taxon>Eukaryota</taxon>
        <taxon>Metazoa</taxon>
        <taxon>Chordata</taxon>
        <taxon>Craniata</taxon>
        <taxon>Vertebrata</taxon>
        <taxon>Euteleostomi</taxon>
        <taxon>Actinopterygii</taxon>
        <taxon>Neopterygii</taxon>
        <taxon>Teleostei</taxon>
        <taxon>Neoteleostei</taxon>
        <taxon>Acanthomorphata</taxon>
        <taxon>Eupercaria</taxon>
        <taxon>Spariformes</taxon>
        <taxon>Sparidae</taxon>
        <taxon>Sparus</taxon>
    </lineage>
</organism>
<dbReference type="FunCoup" id="A0A671U1K6">
    <property type="interactions" value="44"/>
</dbReference>
<dbReference type="InterPro" id="IPR000725">
    <property type="entry name" value="Olfact_rcpt"/>
</dbReference>
<dbReference type="GO" id="GO:0004984">
    <property type="term" value="F:olfactory receptor activity"/>
    <property type="evidence" value="ECO:0007669"/>
    <property type="project" value="InterPro"/>
</dbReference>
<evidence type="ECO:0000256" key="12">
    <source>
        <dbReference type="ARBA" id="ARBA00023224"/>
    </source>
</evidence>